<accession>A0ABS1MIH2</accession>
<evidence type="ECO:0000313" key="1">
    <source>
        <dbReference type="EMBL" id="MBL1079479.1"/>
    </source>
</evidence>
<gene>
    <name evidence="1" type="ORF">JK358_34245</name>
</gene>
<dbReference type="RefSeq" id="WP_201956047.1">
    <property type="nucleotide sequence ID" value="NZ_JAERRJ010000017.1"/>
</dbReference>
<comment type="caution">
    <text evidence="1">The sequence shown here is derived from an EMBL/GenBank/DDBJ whole genome shotgun (WGS) entry which is preliminary data.</text>
</comment>
<protein>
    <submittedName>
        <fullName evidence="1">Uncharacterized protein</fullName>
    </submittedName>
</protein>
<reference evidence="1 2" key="1">
    <citation type="submission" date="2021-01" db="EMBL/GenBank/DDBJ databases">
        <title>WGS of actinomycetes isolated from Thailand.</title>
        <authorList>
            <person name="Thawai C."/>
        </authorList>
    </citation>
    <scope>NUCLEOTIDE SEQUENCE [LARGE SCALE GENOMIC DNA]</scope>
    <source>
        <strain evidence="1 2">LPG 2</strain>
    </source>
</reference>
<keyword evidence="2" id="KW-1185">Reference proteome</keyword>
<dbReference type="EMBL" id="JAERRJ010000017">
    <property type="protein sequence ID" value="MBL1079479.1"/>
    <property type="molecule type" value="Genomic_DNA"/>
</dbReference>
<dbReference type="Proteomes" id="UP000602198">
    <property type="component" value="Unassembled WGS sequence"/>
</dbReference>
<name>A0ABS1MIH2_9NOCA</name>
<organism evidence="1 2">
    <name type="scientific">Nocardia acididurans</name>
    <dbReference type="NCBI Taxonomy" id="2802282"/>
    <lineage>
        <taxon>Bacteria</taxon>
        <taxon>Bacillati</taxon>
        <taxon>Actinomycetota</taxon>
        <taxon>Actinomycetes</taxon>
        <taxon>Mycobacteriales</taxon>
        <taxon>Nocardiaceae</taxon>
        <taxon>Nocardia</taxon>
    </lineage>
</organism>
<sequence>MSANLPTQADIFLKALESVNAARNSLSEARDWLNSDWSPVGSALPGQAGPARTTARQRIAVSKGQIDEAKAALYRALDEIEAAGGVR</sequence>
<proteinExistence type="predicted"/>
<evidence type="ECO:0000313" key="2">
    <source>
        <dbReference type="Proteomes" id="UP000602198"/>
    </source>
</evidence>